<accession>A0A0R1UBQ7</accession>
<keyword evidence="3 5" id="KW-0547">Nucleotide-binding</keyword>
<evidence type="ECO:0000259" key="7">
    <source>
        <dbReference type="Pfam" id="PF13193"/>
    </source>
</evidence>
<dbReference type="InterPro" id="IPR020845">
    <property type="entry name" value="AMP-binding_CS"/>
</dbReference>
<dbReference type="EMBL" id="AZFK01000026">
    <property type="protein sequence ID" value="KRL90801.1"/>
    <property type="molecule type" value="Genomic_DNA"/>
</dbReference>
<dbReference type="Gene3D" id="3.30.300.30">
    <property type="match status" value="1"/>
</dbReference>
<evidence type="ECO:0000256" key="1">
    <source>
        <dbReference type="ARBA" id="ARBA00022428"/>
    </source>
</evidence>
<dbReference type="GO" id="GO:0005524">
    <property type="term" value="F:ATP binding"/>
    <property type="evidence" value="ECO:0007669"/>
    <property type="project" value="UniProtKB-KW"/>
</dbReference>
<evidence type="ECO:0000313" key="8">
    <source>
        <dbReference type="EMBL" id="KRL90801.1"/>
    </source>
</evidence>
<comment type="similarity">
    <text evidence="5">Belongs to the ATP-dependent AMP-binding enzyme family. MenE subfamily.</text>
</comment>
<dbReference type="InterPro" id="IPR042099">
    <property type="entry name" value="ANL_N_sf"/>
</dbReference>
<dbReference type="InterPro" id="IPR025110">
    <property type="entry name" value="AMP-bd_C"/>
</dbReference>
<dbReference type="HAMAP" id="MF_00731">
    <property type="entry name" value="MenE"/>
    <property type="match status" value="1"/>
</dbReference>
<dbReference type="GO" id="GO:0009234">
    <property type="term" value="P:menaquinone biosynthetic process"/>
    <property type="evidence" value="ECO:0007669"/>
    <property type="project" value="UniProtKB-UniRule"/>
</dbReference>
<dbReference type="InterPro" id="IPR045851">
    <property type="entry name" value="AMP-bd_C_sf"/>
</dbReference>
<evidence type="ECO:0000256" key="3">
    <source>
        <dbReference type="ARBA" id="ARBA00022741"/>
    </source>
</evidence>
<reference evidence="8 9" key="1">
    <citation type="journal article" date="2015" name="Genome Announc.">
        <title>Expanding the biotechnology potential of lactobacilli through comparative genomics of 213 strains and associated genera.</title>
        <authorList>
            <person name="Sun Z."/>
            <person name="Harris H.M."/>
            <person name="McCann A."/>
            <person name="Guo C."/>
            <person name="Argimon S."/>
            <person name="Zhang W."/>
            <person name="Yang X."/>
            <person name="Jeffery I.B."/>
            <person name="Cooney J.C."/>
            <person name="Kagawa T.F."/>
            <person name="Liu W."/>
            <person name="Song Y."/>
            <person name="Salvetti E."/>
            <person name="Wrobel A."/>
            <person name="Rasinkangas P."/>
            <person name="Parkhill J."/>
            <person name="Rea M.C."/>
            <person name="O'Sullivan O."/>
            <person name="Ritari J."/>
            <person name="Douillard F.P."/>
            <person name="Paul Ross R."/>
            <person name="Yang R."/>
            <person name="Briner A.E."/>
            <person name="Felis G.E."/>
            <person name="de Vos W.M."/>
            <person name="Barrangou R."/>
            <person name="Klaenhammer T.R."/>
            <person name="Caufield P.W."/>
            <person name="Cui Y."/>
            <person name="Zhang H."/>
            <person name="O'Toole P.W."/>
        </authorList>
    </citation>
    <scope>NUCLEOTIDE SEQUENCE [LARGE SCALE GENOMIC DNA]</scope>
    <source>
        <strain evidence="8 9">DSM 15946</strain>
    </source>
</reference>
<keyword evidence="2 5" id="KW-0436">Ligase</keyword>
<name>A0A0R1UBQ7_9LACO</name>
<dbReference type="Proteomes" id="UP000050816">
    <property type="component" value="Unassembled WGS sequence"/>
</dbReference>
<dbReference type="PROSITE" id="PS00455">
    <property type="entry name" value="AMP_BINDING"/>
    <property type="match status" value="1"/>
</dbReference>
<keyword evidence="4 5" id="KW-0067">ATP-binding</keyword>
<feature type="domain" description="AMP-dependent synthetase/ligase" evidence="6">
    <location>
        <begin position="9"/>
        <end position="338"/>
    </location>
</feature>
<dbReference type="Pfam" id="PF00501">
    <property type="entry name" value="AMP-binding"/>
    <property type="match status" value="1"/>
</dbReference>
<gene>
    <name evidence="5" type="primary">menE</name>
    <name evidence="8" type="ORF">FC43_GL001231</name>
</gene>
<keyword evidence="1 5" id="KW-0474">Menaquinone biosynthesis</keyword>
<dbReference type="Pfam" id="PF13193">
    <property type="entry name" value="AMP-binding_C"/>
    <property type="match status" value="1"/>
</dbReference>
<dbReference type="PANTHER" id="PTHR43201">
    <property type="entry name" value="ACYL-COA SYNTHETASE"/>
    <property type="match status" value="1"/>
</dbReference>
<dbReference type="PANTHER" id="PTHR43201:SF5">
    <property type="entry name" value="MEDIUM-CHAIN ACYL-COA LIGASE ACSF2, MITOCHONDRIAL"/>
    <property type="match status" value="1"/>
</dbReference>
<dbReference type="GO" id="GO:0008756">
    <property type="term" value="F:o-succinylbenzoate-CoA ligase activity"/>
    <property type="evidence" value="ECO:0007669"/>
    <property type="project" value="UniProtKB-UniRule"/>
</dbReference>
<dbReference type="EC" id="6.2.1.26" evidence="5"/>
<comment type="catalytic activity">
    <reaction evidence="5">
        <text>2-succinylbenzoate + ATP + CoA = 2-succinylbenzoyl-CoA + AMP + diphosphate</text>
        <dbReference type="Rhea" id="RHEA:17009"/>
        <dbReference type="ChEBI" id="CHEBI:18325"/>
        <dbReference type="ChEBI" id="CHEBI:30616"/>
        <dbReference type="ChEBI" id="CHEBI:33019"/>
        <dbReference type="ChEBI" id="CHEBI:57287"/>
        <dbReference type="ChEBI" id="CHEBI:57364"/>
        <dbReference type="ChEBI" id="CHEBI:456215"/>
        <dbReference type="EC" id="6.2.1.26"/>
    </reaction>
</comment>
<organism evidence="8 9">
    <name type="scientific">Limosilactobacillus ingluviei DSM 15946</name>
    <dbReference type="NCBI Taxonomy" id="1423760"/>
    <lineage>
        <taxon>Bacteria</taxon>
        <taxon>Bacillati</taxon>
        <taxon>Bacillota</taxon>
        <taxon>Bacilli</taxon>
        <taxon>Lactobacillales</taxon>
        <taxon>Lactobacillaceae</taxon>
        <taxon>Limosilactobacillus</taxon>
    </lineage>
</organism>
<dbReference type="AlphaFoldDB" id="A0A0R1UBQ7"/>
<dbReference type="InterPro" id="IPR000873">
    <property type="entry name" value="AMP-dep_synth/lig_dom"/>
</dbReference>
<evidence type="ECO:0000256" key="5">
    <source>
        <dbReference type="HAMAP-Rule" id="MF_00731"/>
    </source>
</evidence>
<dbReference type="Gene3D" id="3.40.50.12780">
    <property type="entry name" value="N-terminal domain of ligase-like"/>
    <property type="match status" value="1"/>
</dbReference>
<protein>
    <recommendedName>
        <fullName evidence="5">2-succinylbenzoate--CoA ligase</fullName>
        <ecNumber evidence="5">6.2.1.26</ecNumber>
    </recommendedName>
    <alternativeName>
        <fullName evidence="5">o-succinylbenzoyl-CoA synthetase</fullName>
        <shortName evidence="5">OSB-CoA synthetase</shortName>
    </alternativeName>
</protein>
<dbReference type="UniPathway" id="UPA00079"/>
<dbReference type="NCBIfam" id="NF002966">
    <property type="entry name" value="PRK03640.1"/>
    <property type="match status" value="1"/>
</dbReference>
<evidence type="ECO:0000256" key="4">
    <source>
        <dbReference type="ARBA" id="ARBA00022840"/>
    </source>
</evidence>
<proteinExistence type="inferred from homology"/>
<dbReference type="PATRIC" id="fig|1423760.3.peg.1300"/>
<sequence>METQNWLIKQAQLNPDRLAVSDGQTSYTFAQLLTVVKADAAHLAGLTTQARVGLLGKNNLLTYRLALALLSMGKTIVWLNWRLASPELAFQVADSELDLVLVDDALMRTEFDQCYQTYTTVLARPGQAVELQATFASEDIASIMYTSGTTGQPKGVLQTFGNHFASAIASSLNLGLVTNEQWLCVTPLFHISGFSIVMRGLVYGMAVRLMARFDPVAVEEVLATEPITILSAVPYMLKQLLQQRQRTHRAYQPAFRLVLLGGGTIDQATLAACQAAHLPVVQCYGMTETCSQIIALSARDASQQLGAVGKPLFTTQIKLMPTTHEIAIKTPALTPGYLKQPAKFAAKMVDGWYLTGDIGHFNAAGFLYVDGRKDEMIISGGENIFPQEVEQVYAAMPGIEAVAVVGQADATWGQRPVAFIVGQAQPAQKLIDYGYAHLAHYKVPKEYHFVAALPKNASGKVQRFKLRQQLAK</sequence>
<comment type="function">
    <text evidence="5">Converts 2-succinylbenzoate (OSB) to 2-succinylbenzoyl-CoA (OSB-CoA).</text>
</comment>
<dbReference type="SUPFAM" id="SSF56801">
    <property type="entry name" value="Acetyl-CoA synthetase-like"/>
    <property type="match status" value="1"/>
</dbReference>
<comment type="caution">
    <text evidence="8">The sequence shown here is derived from an EMBL/GenBank/DDBJ whole genome shotgun (WGS) entry which is preliminary data.</text>
</comment>
<dbReference type="InterPro" id="IPR010192">
    <property type="entry name" value="MenE"/>
</dbReference>
<dbReference type="GO" id="GO:0031956">
    <property type="term" value="F:medium-chain fatty acid-CoA ligase activity"/>
    <property type="evidence" value="ECO:0007669"/>
    <property type="project" value="TreeGrafter"/>
</dbReference>
<comment type="pathway">
    <text evidence="5">Quinol/quinone metabolism; 1,4-dihydroxy-2-naphthoate biosynthesis; 1,4-dihydroxy-2-naphthoate from chorismate: step 5/7.</text>
</comment>
<dbReference type="NCBIfam" id="TIGR01923">
    <property type="entry name" value="menE"/>
    <property type="match status" value="1"/>
</dbReference>
<evidence type="ECO:0000259" key="6">
    <source>
        <dbReference type="Pfam" id="PF00501"/>
    </source>
</evidence>
<evidence type="ECO:0000313" key="9">
    <source>
        <dbReference type="Proteomes" id="UP000050816"/>
    </source>
</evidence>
<dbReference type="GO" id="GO:0006631">
    <property type="term" value="P:fatty acid metabolic process"/>
    <property type="evidence" value="ECO:0007669"/>
    <property type="project" value="TreeGrafter"/>
</dbReference>
<comment type="pathway">
    <text evidence="5">Quinol/quinone metabolism; menaquinone biosynthesis.</text>
</comment>
<dbReference type="RefSeq" id="WP_056954333.1">
    <property type="nucleotide sequence ID" value="NZ_AZFK01000026.1"/>
</dbReference>
<dbReference type="UniPathway" id="UPA01057">
    <property type="reaction ID" value="UER00166"/>
</dbReference>
<feature type="domain" description="AMP-binding enzyme C-terminal" evidence="7">
    <location>
        <begin position="388"/>
        <end position="460"/>
    </location>
</feature>
<evidence type="ECO:0000256" key="2">
    <source>
        <dbReference type="ARBA" id="ARBA00022598"/>
    </source>
</evidence>